<evidence type="ECO:0000256" key="1">
    <source>
        <dbReference type="SAM" id="MobiDB-lite"/>
    </source>
</evidence>
<reference evidence="3 4" key="1">
    <citation type="journal article" date="2021" name="Elife">
        <title>Chloroplast acquisition without the gene transfer in kleptoplastic sea slugs, Plakobranchus ocellatus.</title>
        <authorList>
            <person name="Maeda T."/>
            <person name="Takahashi S."/>
            <person name="Yoshida T."/>
            <person name="Shimamura S."/>
            <person name="Takaki Y."/>
            <person name="Nagai Y."/>
            <person name="Toyoda A."/>
            <person name="Suzuki Y."/>
            <person name="Arimoto A."/>
            <person name="Ishii H."/>
            <person name="Satoh N."/>
            <person name="Nishiyama T."/>
            <person name="Hasebe M."/>
            <person name="Maruyama T."/>
            <person name="Minagawa J."/>
            <person name="Obokata J."/>
            <person name="Shigenobu S."/>
        </authorList>
    </citation>
    <scope>NUCLEOTIDE SEQUENCE [LARGE SCALE GENOMIC DNA]</scope>
</reference>
<dbReference type="EMBL" id="BMAT01003623">
    <property type="protein sequence ID" value="GFR59035.1"/>
    <property type="molecule type" value="Genomic_DNA"/>
</dbReference>
<dbReference type="Proteomes" id="UP000762676">
    <property type="component" value="Unassembled WGS sequence"/>
</dbReference>
<proteinExistence type="predicted"/>
<comment type="caution">
    <text evidence="3">The sequence shown here is derived from an EMBL/GenBank/DDBJ whole genome shotgun (WGS) entry which is preliminary data.</text>
</comment>
<evidence type="ECO:0000256" key="2">
    <source>
        <dbReference type="SAM" id="Phobius"/>
    </source>
</evidence>
<keyword evidence="2" id="KW-0812">Transmembrane</keyword>
<protein>
    <submittedName>
        <fullName evidence="3">Uncharacterized protein</fullName>
    </submittedName>
</protein>
<keyword evidence="2" id="KW-1133">Transmembrane helix</keyword>
<evidence type="ECO:0000313" key="4">
    <source>
        <dbReference type="Proteomes" id="UP000762676"/>
    </source>
</evidence>
<feature type="compositionally biased region" description="Acidic residues" evidence="1">
    <location>
        <begin position="67"/>
        <end position="80"/>
    </location>
</feature>
<keyword evidence="2" id="KW-0472">Membrane</keyword>
<name>A0AAV4EEE4_9GAST</name>
<keyword evidence="4" id="KW-1185">Reference proteome</keyword>
<sequence>MPVSGFPTILESILISLFQESQQASIKLAGNQQRTTLVLRFDAMADTSVSTSHLSTPAEVRRNSHEEEPEESVEAEDLSMNEENNIATSDSDIITKEVEDAINKLKNGRASGGDGGTSRVRVLVRLNKATPGLALAVTSAGVLLIKPILVVLLIRQSSTCFAGGGVCCRNNSPRPVMRLQLRISVESQLGWANGKLAVDVLRCRELLGRDDSP</sequence>
<feature type="transmembrane region" description="Helical" evidence="2">
    <location>
        <begin position="133"/>
        <end position="154"/>
    </location>
</feature>
<dbReference type="AlphaFoldDB" id="A0AAV4EEE4"/>
<organism evidence="3 4">
    <name type="scientific">Elysia marginata</name>
    <dbReference type="NCBI Taxonomy" id="1093978"/>
    <lineage>
        <taxon>Eukaryota</taxon>
        <taxon>Metazoa</taxon>
        <taxon>Spiralia</taxon>
        <taxon>Lophotrochozoa</taxon>
        <taxon>Mollusca</taxon>
        <taxon>Gastropoda</taxon>
        <taxon>Heterobranchia</taxon>
        <taxon>Euthyneura</taxon>
        <taxon>Panpulmonata</taxon>
        <taxon>Sacoglossa</taxon>
        <taxon>Placobranchoidea</taxon>
        <taxon>Plakobranchidae</taxon>
        <taxon>Elysia</taxon>
    </lineage>
</organism>
<feature type="region of interest" description="Disordered" evidence="1">
    <location>
        <begin position="50"/>
        <end position="85"/>
    </location>
</feature>
<evidence type="ECO:0000313" key="3">
    <source>
        <dbReference type="EMBL" id="GFR59035.1"/>
    </source>
</evidence>
<accession>A0AAV4EEE4</accession>
<gene>
    <name evidence="3" type="ORF">ElyMa_001784000</name>
</gene>